<dbReference type="HOGENOM" id="CLU_047691_4_3_10"/>
<comment type="caution">
    <text evidence="7">The sequence shown here is derived from an EMBL/GenBank/DDBJ whole genome shotgun (WGS) entry which is preliminary data.</text>
</comment>
<dbReference type="Pfam" id="PF08281">
    <property type="entry name" value="Sigma70_r4_2"/>
    <property type="match status" value="1"/>
</dbReference>
<dbReference type="InterPro" id="IPR036388">
    <property type="entry name" value="WH-like_DNA-bd_sf"/>
</dbReference>
<keyword evidence="3" id="KW-0731">Sigma factor</keyword>
<sequence>MNLNDNRLIIRTLKSGNQKVFSLVYASYYKPLCLFCSSYVSSEEAEEIVQDLMMYVWEKRELLVEDLSLKSFLFTSVRNRALNSITRSHITRQVYERYQNQQMKSLSALDPNYSTELFNAYMEAFHALPKEQQEVYVMSRYKQLTHKAIADMLEVSVQTVNYRMGKALQFFRIRLRDFFLE</sequence>
<dbReference type="Pfam" id="PF04542">
    <property type="entry name" value="Sigma70_r2"/>
    <property type="match status" value="1"/>
</dbReference>
<dbReference type="PANTHER" id="PTHR43133:SF46">
    <property type="entry name" value="RNA POLYMERASE SIGMA-70 FACTOR ECF SUBFAMILY"/>
    <property type="match status" value="1"/>
</dbReference>
<dbReference type="Gene3D" id="1.10.10.10">
    <property type="entry name" value="Winged helix-like DNA-binding domain superfamily/Winged helix DNA-binding domain"/>
    <property type="match status" value="1"/>
</dbReference>
<keyword evidence="2" id="KW-0805">Transcription regulation</keyword>
<evidence type="ECO:0000313" key="9">
    <source>
        <dbReference type="Proteomes" id="UP000014200"/>
    </source>
</evidence>
<dbReference type="EMBL" id="ASSP01000003">
    <property type="protein sequence ID" value="EOS16497.1"/>
    <property type="molecule type" value="Genomic_DNA"/>
</dbReference>
<gene>
    <name evidence="7" type="ORF">C802_00176</name>
    <name evidence="8" type="ORF">E5339_19130</name>
</gene>
<accession>R9ID46</accession>
<name>R9ID46_9BACT</name>
<reference evidence="7 9" key="1">
    <citation type="submission" date="2013-04" db="EMBL/GenBank/DDBJ databases">
        <title>The Genome Sequence of Bacteroides massiliensis dnLKV3.</title>
        <authorList>
            <consortium name="The Broad Institute Genomics Platform"/>
            <consortium name="The Broad Institute Genome Sequencing Center for Infectious Disease"/>
            <person name="Earl A."/>
            <person name="Xavier R."/>
            <person name="Kuhn K."/>
            <person name="Stappenbeck T."/>
            <person name="Walker B."/>
            <person name="Young S."/>
            <person name="Zeng Q."/>
            <person name="Gargeya S."/>
            <person name="Fitzgerald M."/>
            <person name="Haas B."/>
            <person name="Abouelleil A."/>
            <person name="Allen A.W."/>
            <person name="Alvarado L."/>
            <person name="Arachchi H.M."/>
            <person name="Berlin A.M."/>
            <person name="Chapman S.B."/>
            <person name="Gainer-Dewar J."/>
            <person name="Goldberg J."/>
            <person name="Griggs A."/>
            <person name="Gujja S."/>
            <person name="Hansen M."/>
            <person name="Howarth C."/>
            <person name="Imamovic A."/>
            <person name="Ireland A."/>
            <person name="Larimer J."/>
            <person name="McCowan C."/>
            <person name="Murphy C."/>
            <person name="Pearson M."/>
            <person name="Poon T.W."/>
            <person name="Priest M."/>
            <person name="Roberts A."/>
            <person name="Saif S."/>
            <person name="Shea T."/>
            <person name="Sisk P."/>
            <person name="Sykes S."/>
            <person name="Wortman J."/>
            <person name="Nusbaum C."/>
            <person name="Birren B."/>
        </authorList>
    </citation>
    <scope>NUCLEOTIDE SEQUENCE [LARGE SCALE GENOMIC DNA]</scope>
    <source>
        <strain evidence="7">DnLKV3</strain>
        <strain evidence="9">dnLKV3</strain>
    </source>
</reference>
<proteinExistence type="inferred from homology"/>
<dbReference type="InterPro" id="IPR014284">
    <property type="entry name" value="RNA_pol_sigma-70_dom"/>
</dbReference>
<evidence type="ECO:0000313" key="7">
    <source>
        <dbReference type="EMBL" id="EOS16497.1"/>
    </source>
</evidence>
<comment type="similarity">
    <text evidence="1">Belongs to the sigma-70 factor family. ECF subfamily.</text>
</comment>
<evidence type="ECO:0000313" key="10">
    <source>
        <dbReference type="Proteomes" id="UP000310760"/>
    </source>
</evidence>
<dbReference type="EMBL" id="SRYJ01000054">
    <property type="protein sequence ID" value="TGY67744.1"/>
    <property type="molecule type" value="Genomic_DNA"/>
</dbReference>
<evidence type="ECO:0000256" key="4">
    <source>
        <dbReference type="ARBA" id="ARBA00023163"/>
    </source>
</evidence>
<evidence type="ECO:0000259" key="5">
    <source>
        <dbReference type="Pfam" id="PF04542"/>
    </source>
</evidence>
<evidence type="ECO:0000256" key="3">
    <source>
        <dbReference type="ARBA" id="ARBA00023082"/>
    </source>
</evidence>
<dbReference type="NCBIfam" id="TIGR02985">
    <property type="entry name" value="Sig70_bacteroi1"/>
    <property type="match status" value="1"/>
</dbReference>
<dbReference type="InterPro" id="IPR013324">
    <property type="entry name" value="RNA_pol_sigma_r3/r4-like"/>
</dbReference>
<evidence type="ECO:0000256" key="2">
    <source>
        <dbReference type="ARBA" id="ARBA00023015"/>
    </source>
</evidence>
<dbReference type="Gene3D" id="1.10.1740.10">
    <property type="match status" value="1"/>
</dbReference>
<feature type="domain" description="RNA polymerase sigma-70 region 2" evidence="5">
    <location>
        <begin position="25"/>
        <end position="87"/>
    </location>
</feature>
<feature type="domain" description="RNA polymerase sigma factor 70 region 4 type 2" evidence="6">
    <location>
        <begin position="120"/>
        <end position="169"/>
    </location>
</feature>
<dbReference type="GeneID" id="82151954"/>
<evidence type="ECO:0000313" key="8">
    <source>
        <dbReference type="EMBL" id="TGY67744.1"/>
    </source>
</evidence>
<dbReference type="PANTHER" id="PTHR43133">
    <property type="entry name" value="RNA POLYMERASE ECF-TYPE SIGMA FACTO"/>
    <property type="match status" value="1"/>
</dbReference>
<dbReference type="Proteomes" id="UP000310760">
    <property type="component" value="Unassembled WGS sequence"/>
</dbReference>
<protein>
    <submittedName>
        <fullName evidence="7 8">RNA polymerase sigma-70 factor</fullName>
    </submittedName>
</protein>
<dbReference type="SUPFAM" id="SSF88946">
    <property type="entry name" value="Sigma2 domain of RNA polymerase sigma factors"/>
    <property type="match status" value="1"/>
</dbReference>
<dbReference type="InterPro" id="IPR014327">
    <property type="entry name" value="RNA_pol_sigma70_bacteroid"/>
</dbReference>
<dbReference type="InterPro" id="IPR013249">
    <property type="entry name" value="RNA_pol_sigma70_r4_t2"/>
</dbReference>
<dbReference type="GO" id="GO:0016987">
    <property type="term" value="F:sigma factor activity"/>
    <property type="evidence" value="ECO:0007669"/>
    <property type="project" value="UniProtKB-KW"/>
</dbReference>
<keyword evidence="9" id="KW-1185">Reference proteome</keyword>
<dbReference type="SUPFAM" id="SSF88659">
    <property type="entry name" value="Sigma3 and sigma4 domains of RNA polymerase sigma factors"/>
    <property type="match status" value="1"/>
</dbReference>
<dbReference type="InterPro" id="IPR007627">
    <property type="entry name" value="RNA_pol_sigma70_r2"/>
</dbReference>
<dbReference type="InterPro" id="IPR039425">
    <property type="entry name" value="RNA_pol_sigma-70-like"/>
</dbReference>
<dbReference type="AlphaFoldDB" id="R9ID46"/>
<dbReference type="NCBIfam" id="TIGR02937">
    <property type="entry name" value="sigma70-ECF"/>
    <property type="match status" value="1"/>
</dbReference>
<dbReference type="InterPro" id="IPR013325">
    <property type="entry name" value="RNA_pol_sigma_r2"/>
</dbReference>
<dbReference type="GO" id="GO:0006352">
    <property type="term" value="P:DNA-templated transcription initiation"/>
    <property type="evidence" value="ECO:0007669"/>
    <property type="project" value="InterPro"/>
</dbReference>
<dbReference type="RefSeq" id="WP_016274664.1">
    <property type="nucleotide sequence ID" value="NZ_CANPVL010000003.1"/>
</dbReference>
<evidence type="ECO:0000259" key="6">
    <source>
        <dbReference type="Pfam" id="PF08281"/>
    </source>
</evidence>
<dbReference type="PATRIC" id="fig|1235788.3.peg.167"/>
<reference evidence="8 10" key="2">
    <citation type="submission" date="2019-04" db="EMBL/GenBank/DDBJ databases">
        <title>Microbes associate with the intestines of laboratory mice.</title>
        <authorList>
            <person name="Navarre W."/>
            <person name="Wong E."/>
            <person name="Huang K."/>
            <person name="Tropini C."/>
            <person name="Ng K."/>
            <person name="Yu B."/>
        </authorList>
    </citation>
    <scope>NUCLEOTIDE SEQUENCE [LARGE SCALE GENOMIC DNA]</scope>
    <source>
        <strain evidence="8 10">NM22_B1</strain>
    </source>
</reference>
<dbReference type="Proteomes" id="UP000014200">
    <property type="component" value="Unassembled WGS sequence"/>
</dbReference>
<evidence type="ECO:0000256" key="1">
    <source>
        <dbReference type="ARBA" id="ARBA00010641"/>
    </source>
</evidence>
<keyword evidence="4" id="KW-0804">Transcription</keyword>
<organism evidence="7 9">
    <name type="scientific">Phocaeicola sartorii</name>
    <dbReference type="NCBI Taxonomy" id="671267"/>
    <lineage>
        <taxon>Bacteria</taxon>
        <taxon>Pseudomonadati</taxon>
        <taxon>Bacteroidota</taxon>
        <taxon>Bacteroidia</taxon>
        <taxon>Bacteroidales</taxon>
        <taxon>Bacteroidaceae</taxon>
        <taxon>Phocaeicola</taxon>
    </lineage>
</organism>
<dbReference type="STRING" id="1235788.C802_00176"/>
<dbReference type="OrthoDB" id="1119198at2"/>
<dbReference type="GO" id="GO:0003677">
    <property type="term" value="F:DNA binding"/>
    <property type="evidence" value="ECO:0007669"/>
    <property type="project" value="InterPro"/>
</dbReference>